<reference evidence="3" key="1">
    <citation type="submission" date="2025-08" db="UniProtKB">
        <authorList>
            <consortium name="Ensembl"/>
        </authorList>
    </citation>
    <scope>IDENTIFICATION</scope>
</reference>
<dbReference type="Proteomes" id="UP000694391">
    <property type="component" value="Unplaced"/>
</dbReference>
<evidence type="ECO:0000313" key="4">
    <source>
        <dbReference type="Proteomes" id="UP000694391"/>
    </source>
</evidence>
<keyword evidence="4" id="KW-1185">Reference proteome</keyword>
<dbReference type="GeneTree" id="ENSGT00940000154353"/>
<organism evidence="3 4">
    <name type="scientific">Canis lupus dingo</name>
    <name type="common">dingo</name>
    <dbReference type="NCBI Taxonomy" id="286419"/>
    <lineage>
        <taxon>Eukaryota</taxon>
        <taxon>Metazoa</taxon>
        <taxon>Chordata</taxon>
        <taxon>Craniata</taxon>
        <taxon>Vertebrata</taxon>
        <taxon>Euteleostomi</taxon>
        <taxon>Mammalia</taxon>
        <taxon>Eutheria</taxon>
        <taxon>Laurasiatheria</taxon>
        <taxon>Carnivora</taxon>
        <taxon>Caniformia</taxon>
        <taxon>Canidae</taxon>
        <taxon>Canis</taxon>
    </lineage>
</organism>
<name>A0A8C0QZ51_CANLU</name>
<feature type="domain" description="KH-like RNA-binding" evidence="2">
    <location>
        <begin position="1"/>
        <end position="60"/>
    </location>
</feature>
<dbReference type="AlphaFoldDB" id="A0A8C0QZ51"/>
<evidence type="ECO:0000259" key="2">
    <source>
        <dbReference type="Pfam" id="PF16005"/>
    </source>
</evidence>
<accession>A0A8C0QZ51</accession>
<comment type="similarity">
    <text evidence="1">Belongs to the KHDC1 family.</text>
</comment>
<dbReference type="Pfam" id="PF16005">
    <property type="entry name" value="MOEP19"/>
    <property type="match status" value="1"/>
</dbReference>
<dbReference type="Ensembl" id="ENSCAFT00020015783.1">
    <property type="protein sequence ID" value="ENSCAFP00020013636.1"/>
    <property type="gene ID" value="ENSCAFG00020010975.1"/>
</dbReference>
<dbReference type="PANTHER" id="PTHR31368:SF4">
    <property type="entry name" value="DEVELOPMENTAL PLURIPOTENCY-ASSOCIATED 5 PROTEIN"/>
    <property type="match status" value="1"/>
</dbReference>
<proteinExistence type="inferred from homology"/>
<dbReference type="GO" id="GO:0003729">
    <property type="term" value="F:mRNA binding"/>
    <property type="evidence" value="ECO:0007669"/>
    <property type="project" value="TreeGrafter"/>
</dbReference>
<dbReference type="GO" id="GO:0010468">
    <property type="term" value="P:regulation of gene expression"/>
    <property type="evidence" value="ECO:0007669"/>
    <property type="project" value="TreeGrafter"/>
</dbReference>
<reference evidence="3" key="2">
    <citation type="submission" date="2025-09" db="UniProtKB">
        <authorList>
            <consortium name="Ensembl"/>
        </authorList>
    </citation>
    <scope>IDENTIFICATION</scope>
</reference>
<evidence type="ECO:0000256" key="1">
    <source>
        <dbReference type="ARBA" id="ARBA00009081"/>
    </source>
</evidence>
<sequence length="81" mass="9588">MFGLAGSRVLDIEQVSKVILELKVLEPLGFTEVMIYDSYLYKLWARWMVQSLAEWHHQQQEQGILKLEDTMKLFLELQQCT</sequence>
<dbReference type="PANTHER" id="PTHR31368">
    <property type="entry name" value="DEVELOPMENT PLURPOTENCY-ASSOCIATED PROTEIN 1/5 FAMILY MEMBER"/>
    <property type="match status" value="1"/>
</dbReference>
<evidence type="ECO:0000313" key="3">
    <source>
        <dbReference type="Ensembl" id="ENSCAFP00020013636.1"/>
    </source>
</evidence>
<dbReference type="InterPro" id="IPR031952">
    <property type="entry name" value="MOEP19_KH-like"/>
</dbReference>
<protein>
    <recommendedName>
        <fullName evidence="2">KH-like RNA-binding domain-containing protein</fullName>
    </recommendedName>
</protein>
<dbReference type="GO" id="GO:0005737">
    <property type="term" value="C:cytoplasm"/>
    <property type="evidence" value="ECO:0007669"/>
    <property type="project" value="TreeGrafter"/>
</dbReference>
<dbReference type="InterPro" id="IPR036612">
    <property type="entry name" value="KH_dom_type_1_sf"/>
</dbReference>
<dbReference type="Gene3D" id="3.30.1370.10">
    <property type="entry name" value="K Homology domain, type 1"/>
    <property type="match status" value="1"/>
</dbReference>